<evidence type="ECO:0000313" key="1">
    <source>
        <dbReference type="EMBL" id="CAG8774245.1"/>
    </source>
</evidence>
<feature type="non-terminal residue" evidence="1">
    <location>
        <position position="1"/>
    </location>
</feature>
<feature type="non-terminal residue" evidence="1">
    <location>
        <position position="71"/>
    </location>
</feature>
<organism evidence="1 2">
    <name type="scientific">Acaulospora colombiana</name>
    <dbReference type="NCBI Taxonomy" id="27376"/>
    <lineage>
        <taxon>Eukaryota</taxon>
        <taxon>Fungi</taxon>
        <taxon>Fungi incertae sedis</taxon>
        <taxon>Mucoromycota</taxon>
        <taxon>Glomeromycotina</taxon>
        <taxon>Glomeromycetes</taxon>
        <taxon>Diversisporales</taxon>
        <taxon>Acaulosporaceae</taxon>
        <taxon>Acaulospora</taxon>
    </lineage>
</organism>
<name>A0ACA9R2Q3_9GLOM</name>
<reference evidence="1" key="1">
    <citation type="submission" date="2021-06" db="EMBL/GenBank/DDBJ databases">
        <authorList>
            <person name="Kallberg Y."/>
            <person name="Tangrot J."/>
            <person name="Rosling A."/>
        </authorList>
    </citation>
    <scope>NUCLEOTIDE SEQUENCE</scope>
    <source>
        <strain evidence="1">CL356</strain>
    </source>
</reference>
<evidence type="ECO:0000313" key="2">
    <source>
        <dbReference type="Proteomes" id="UP000789525"/>
    </source>
</evidence>
<accession>A0ACA9R2Q3</accession>
<dbReference type="EMBL" id="CAJVPT010066981">
    <property type="protein sequence ID" value="CAG8774245.1"/>
    <property type="molecule type" value="Genomic_DNA"/>
</dbReference>
<dbReference type="Proteomes" id="UP000789525">
    <property type="component" value="Unassembled WGS sequence"/>
</dbReference>
<sequence>KAAEEFGIELDENLDVNERSNKHVRKDKIQSLKTQLRELLSQQLIPRGVSTKYLTSGIVRDLADRLLDEPS</sequence>
<protein>
    <submittedName>
        <fullName evidence="1">15456_t:CDS:1</fullName>
    </submittedName>
</protein>
<proteinExistence type="predicted"/>
<gene>
    <name evidence="1" type="ORF">ACOLOM_LOCUS13995</name>
</gene>
<keyword evidence="2" id="KW-1185">Reference proteome</keyword>
<comment type="caution">
    <text evidence="1">The sequence shown here is derived from an EMBL/GenBank/DDBJ whole genome shotgun (WGS) entry which is preliminary data.</text>
</comment>